<accession>A0ABQ5S549</accession>
<keyword evidence="3" id="KW-1185">Reference proteome</keyword>
<proteinExistence type="predicted"/>
<dbReference type="Proteomes" id="UP001165090">
    <property type="component" value="Unassembled WGS sequence"/>
</dbReference>
<organism evidence="2 3">
    <name type="scientific">Volvox africanus</name>
    <dbReference type="NCBI Taxonomy" id="51714"/>
    <lineage>
        <taxon>Eukaryota</taxon>
        <taxon>Viridiplantae</taxon>
        <taxon>Chlorophyta</taxon>
        <taxon>core chlorophytes</taxon>
        <taxon>Chlorophyceae</taxon>
        <taxon>CS clade</taxon>
        <taxon>Chlamydomonadales</taxon>
        <taxon>Volvocaceae</taxon>
        <taxon>Volvox</taxon>
    </lineage>
</organism>
<feature type="region of interest" description="Disordered" evidence="1">
    <location>
        <begin position="160"/>
        <end position="184"/>
    </location>
</feature>
<evidence type="ECO:0000313" key="2">
    <source>
        <dbReference type="EMBL" id="GLI64764.1"/>
    </source>
</evidence>
<name>A0ABQ5S549_9CHLO</name>
<evidence type="ECO:0000313" key="3">
    <source>
        <dbReference type="Proteomes" id="UP001165090"/>
    </source>
</evidence>
<sequence>MGEGGKRKARHEDVPAPPSHRILAADELGLLKVTEVPSGNKWEEAAAKQRWGQPDRQQGITRLQVHSPEWDSDSILVAAARGGGRVTLHVPARPVAGGGPDSGAVGAVEVGSFRAAPPAITSGRSETSSNELRGLRMVAGGEGSYKLRLVTCTAGGHVAVHGYDQPEEGGRLGRQGGDGQDDVD</sequence>
<reference evidence="2 3" key="1">
    <citation type="journal article" date="2023" name="IScience">
        <title>Expanded male sex-determining region conserved during the evolution of homothallism in the green alga Volvox.</title>
        <authorList>
            <person name="Yamamoto K."/>
            <person name="Matsuzaki R."/>
            <person name="Mahakham W."/>
            <person name="Heman W."/>
            <person name="Sekimoto H."/>
            <person name="Kawachi M."/>
            <person name="Minakuchi Y."/>
            <person name="Toyoda A."/>
            <person name="Nozaki H."/>
        </authorList>
    </citation>
    <scope>NUCLEOTIDE SEQUENCE [LARGE SCALE GENOMIC DNA]</scope>
    <source>
        <strain evidence="2 3">NIES-4468</strain>
    </source>
</reference>
<evidence type="ECO:0000256" key="1">
    <source>
        <dbReference type="SAM" id="MobiDB-lite"/>
    </source>
</evidence>
<protein>
    <submittedName>
        <fullName evidence="2">Uncharacterized protein</fullName>
    </submittedName>
</protein>
<gene>
    <name evidence="2" type="ORF">VaNZ11_008165</name>
</gene>
<feature type="non-terminal residue" evidence="2">
    <location>
        <position position="184"/>
    </location>
</feature>
<dbReference type="EMBL" id="BSDZ01000021">
    <property type="protein sequence ID" value="GLI64764.1"/>
    <property type="molecule type" value="Genomic_DNA"/>
</dbReference>
<comment type="caution">
    <text evidence="2">The sequence shown here is derived from an EMBL/GenBank/DDBJ whole genome shotgun (WGS) entry which is preliminary data.</text>
</comment>